<proteinExistence type="inferred from homology"/>
<feature type="binding site" evidence="6">
    <location>
        <position position="154"/>
    </location>
    <ligand>
        <name>FMN</name>
        <dbReference type="ChEBI" id="CHEBI:58210"/>
    </ligand>
</feature>
<dbReference type="CDD" id="cd01095">
    <property type="entry name" value="Nitrilotriacetate_monoxgenase"/>
    <property type="match status" value="1"/>
</dbReference>
<dbReference type="NCBIfam" id="TIGR03860">
    <property type="entry name" value="FMN_nitrolo"/>
    <property type="match status" value="1"/>
</dbReference>
<accession>A0A927E463</accession>
<evidence type="ECO:0000256" key="1">
    <source>
        <dbReference type="ARBA" id="ARBA00022630"/>
    </source>
</evidence>
<reference evidence="8" key="1">
    <citation type="submission" date="2020-09" db="EMBL/GenBank/DDBJ databases">
        <title>Bosea spartocytisi sp. nov. a root nodule endophyte of Spartocytisus supranubius in the high mountain ecosystem fo the Teide National Park (Canary Islands, Spain).</title>
        <authorList>
            <person name="Pulido-Suarez L."/>
            <person name="Peix A."/>
            <person name="Igual J.M."/>
            <person name="Socas-Perez N."/>
            <person name="Velazquez E."/>
            <person name="Flores-Felix J.D."/>
            <person name="Leon-Barrios M."/>
        </authorList>
    </citation>
    <scope>NUCLEOTIDE SEQUENCE</scope>
    <source>
        <strain evidence="8">SSUT16</strain>
    </source>
</reference>
<dbReference type="InterPro" id="IPR011251">
    <property type="entry name" value="Luciferase-like_dom"/>
</dbReference>
<dbReference type="InterPro" id="IPR016215">
    <property type="entry name" value="NTA_MOA"/>
</dbReference>
<dbReference type="EMBL" id="JACXWY010000001">
    <property type="protein sequence ID" value="MBD3844073.1"/>
    <property type="molecule type" value="Genomic_DNA"/>
</dbReference>
<feature type="binding site" evidence="6">
    <location>
        <position position="150"/>
    </location>
    <ligand>
        <name>FMN</name>
        <dbReference type="ChEBI" id="CHEBI:58210"/>
    </ligand>
</feature>
<protein>
    <submittedName>
        <fullName evidence="8">LLM class flavin-dependent oxidoreductase</fullName>
    </submittedName>
</protein>
<dbReference type="RefSeq" id="WP_191122950.1">
    <property type="nucleotide sequence ID" value="NZ_JACXWY010000001.1"/>
</dbReference>
<evidence type="ECO:0000256" key="4">
    <source>
        <dbReference type="ARBA" id="ARBA00023033"/>
    </source>
</evidence>
<dbReference type="Proteomes" id="UP000619295">
    <property type="component" value="Unassembled WGS sequence"/>
</dbReference>
<keyword evidence="9" id="KW-1185">Reference proteome</keyword>
<evidence type="ECO:0000313" key="8">
    <source>
        <dbReference type="EMBL" id="MBD3844073.1"/>
    </source>
</evidence>
<evidence type="ECO:0000256" key="3">
    <source>
        <dbReference type="ARBA" id="ARBA00023002"/>
    </source>
</evidence>
<feature type="domain" description="Luciferase-like" evidence="7">
    <location>
        <begin position="29"/>
        <end position="385"/>
    </location>
</feature>
<dbReference type="PANTHER" id="PTHR30011">
    <property type="entry name" value="ALKANESULFONATE MONOOXYGENASE-RELATED"/>
    <property type="match status" value="1"/>
</dbReference>
<name>A0A927E463_9HYPH</name>
<feature type="binding site" evidence="6">
    <location>
        <position position="100"/>
    </location>
    <ligand>
        <name>FMN</name>
        <dbReference type="ChEBI" id="CHEBI:58210"/>
    </ligand>
</feature>
<dbReference type="GO" id="GO:0016705">
    <property type="term" value="F:oxidoreductase activity, acting on paired donors, with incorporation or reduction of molecular oxygen"/>
    <property type="evidence" value="ECO:0007669"/>
    <property type="project" value="InterPro"/>
</dbReference>
<gene>
    <name evidence="8" type="ORF">IED13_00065</name>
</gene>
<evidence type="ECO:0000313" key="9">
    <source>
        <dbReference type="Proteomes" id="UP000619295"/>
    </source>
</evidence>
<sequence>MSAVSQTQKSRTIHLGLFHQPLGRHPAAWRQEAAQGHPEDIDWVIRVARKAEEGLFDMFFMADNLAGPEPGAQGKAGGLEPVTLLSALAVATSKIGLVGTISTSFSEPYNVARALASLDHISRGRAGWNVVTTQSDRAAENFSLSALPDHAARYARADEFVRVVRGLWDSWADDALVMDKRSGRFLDTDRVRLLDHKGEHFSVRGPLNVSRPPQGHPVIVQAGSSRDGIGLAATQADLAFTAQDTIEDSLAYRAALKEAAEAGGRSSYLKVLPGIMPIVGRTDAEAREKFAALQEHTDIAAGIRQLSGRWGYDLSTHPLDGPVPEPGERIHGESRVRLLLNKARAENYTLGELAALAIASHGHRIIIGSPETIADDLQFWFEQGAADGFNLIPASMPDGLDDFVDRVIPVLQDRGLFRRSYAETTLRERFGLGIPRLGAFAS</sequence>
<keyword evidence="3" id="KW-0560">Oxidoreductase</keyword>
<evidence type="ECO:0000256" key="5">
    <source>
        <dbReference type="ARBA" id="ARBA00033748"/>
    </source>
</evidence>
<evidence type="ECO:0000259" key="7">
    <source>
        <dbReference type="Pfam" id="PF00296"/>
    </source>
</evidence>
<dbReference type="PANTHER" id="PTHR30011:SF16">
    <property type="entry name" value="C2H2 FINGER DOMAIN TRANSCRIPTION FACTOR (EUROFUNG)-RELATED"/>
    <property type="match status" value="1"/>
</dbReference>
<dbReference type="Pfam" id="PF00296">
    <property type="entry name" value="Bac_luciferase"/>
    <property type="match status" value="1"/>
</dbReference>
<organism evidence="8 9">
    <name type="scientific">Bosea spartocytisi</name>
    <dbReference type="NCBI Taxonomy" id="2773451"/>
    <lineage>
        <taxon>Bacteria</taxon>
        <taxon>Pseudomonadati</taxon>
        <taxon>Pseudomonadota</taxon>
        <taxon>Alphaproteobacteria</taxon>
        <taxon>Hyphomicrobiales</taxon>
        <taxon>Boseaceae</taxon>
        <taxon>Bosea</taxon>
    </lineage>
</organism>
<keyword evidence="4" id="KW-0503">Monooxygenase</keyword>
<evidence type="ECO:0000256" key="2">
    <source>
        <dbReference type="ARBA" id="ARBA00022643"/>
    </source>
</evidence>
<dbReference type="GO" id="GO:0004497">
    <property type="term" value="F:monooxygenase activity"/>
    <property type="evidence" value="ECO:0007669"/>
    <property type="project" value="UniProtKB-KW"/>
</dbReference>
<feature type="binding site" evidence="6">
    <location>
        <position position="63"/>
    </location>
    <ligand>
        <name>FMN</name>
        <dbReference type="ChEBI" id="CHEBI:58210"/>
    </ligand>
</feature>
<evidence type="ECO:0000256" key="6">
    <source>
        <dbReference type="PIRSR" id="PIRSR000337-1"/>
    </source>
</evidence>
<comment type="caution">
    <text evidence="8">The sequence shown here is derived from an EMBL/GenBank/DDBJ whole genome shotgun (WGS) entry which is preliminary data.</text>
</comment>
<feature type="binding site" evidence="6">
    <location>
        <position position="225"/>
    </location>
    <ligand>
        <name>FMN</name>
        <dbReference type="ChEBI" id="CHEBI:58210"/>
    </ligand>
</feature>
<dbReference type="InterPro" id="IPR036661">
    <property type="entry name" value="Luciferase-like_sf"/>
</dbReference>
<dbReference type="Gene3D" id="3.20.20.30">
    <property type="entry name" value="Luciferase-like domain"/>
    <property type="match status" value="1"/>
</dbReference>
<dbReference type="InterPro" id="IPR051260">
    <property type="entry name" value="Diverse_substr_monoxygenases"/>
</dbReference>
<dbReference type="SUPFAM" id="SSF51679">
    <property type="entry name" value="Bacterial luciferase-like"/>
    <property type="match status" value="1"/>
</dbReference>
<comment type="similarity">
    <text evidence="5">Belongs to the NtaA/SnaA/DszA monooxygenase family.</text>
</comment>
<feature type="binding site" evidence="6">
    <location>
        <position position="224"/>
    </location>
    <ligand>
        <name>FMN</name>
        <dbReference type="ChEBI" id="CHEBI:58210"/>
    </ligand>
</feature>
<keyword evidence="2 6" id="KW-0288">FMN</keyword>
<dbReference type="PIRSF" id="PIRSF000337">
    <property type="entry name" value="NTA_MOA"/>
    <property type="match status" value="1"/>
</dbReference>
<dbReference type="AlphaFoldDB" id="A0A927E463"/>
<keyword evidence="1 6" id="KW-0285">Flavoprotein</keyword>